<feature type="domain" description="Transposase IS200-like" evidence="1">
    <location>
        <begin position="9"/>
        <end position="133"/>
    </location>
</feature>
<evidence type="ECO:0000259" key="1">
    <source>
        <dbReference type="SMART" id="SM01321"/>
    </source>
</evidence>
<gene>
    <name evidence="2" type="ORF">B0I24_1215</name>
    <name evidence="3" type="ORF">CWE07_13945</name>
</gene>
<accession>A0A327WMP5</accession>
<dbReference type="GO" id="GO:0006313">
    <property type="term" value="P:DNA transposition"/>
    <property type="evidence" value="ECO:0007669"/>
    <property type="project" value="InterPro"/>
</dbReference>
<dbReference type="EMBL" id="QLMD01000021">
    <property type="protein sequence ID" value="RAJ92961.1"/>
    <property type="molecule type" value="Genomic_DNA"/>
</dbReference>
<dbReference type="InterPro" id="IPR052715">
    <property type="entry name" value="RAYT_transposase"/>
</dbReference>
<sequence>MPNFCRYFDSGGYFFLTVVTYQRQPVLLDPKIRSALKIALKATNQKYPFKIHAWVLLPDHFHAIVELPDALLPQRVSMIKRLTTQGSKFQSAITLTDNERFQRRGKLWQPRYWEHRLTSERRYRILLMYCYTNPVKHRLVECVGDWPYSTFHRDVERGVIPPEWRAISFY</sequence>
<dbReference type="InterPro" id="IPR036515">
    <property type="entry name" value="Transposase_17_sf"/>
</dbReference>
<dbReference type="Proteomes" id="UP000249203">
    <property type="component" value="Unassembled WGS sequence"/>
</dbReference>
<comment type="caution">
    <text evidence="2">The sequence shown here is derived from an EMBL/GenBank/DDBJ whole genome shotgun (WGS) entry which is preliminary data.</text>
</comment>
<dbReference type="Proteomes" id="UP000287865">
    <property type="component" value="Unassembled WGS sequence"/>
</dbReference>
<name>A0A327WMP5_9GAMM</name>
<dbReference type="SMART" id="SM01321">
    <property type="entry name" value="Y1_Tnp"/>
    <property type="match status" value="1"/>
</dbReference>
<dbReference type="NCBIfam" id="NF047646">
    <property type="entry name" value="REP_Tyr_transpos"/>
    <property type="match status" value="1"/>
</dbReference>
<protein>
    <submittedName>
        <fullName evidence="2 3">Transposase</fullName>
    </submittedName>
</protein>
<dbReference type="InterPro" id="IPR002686">
    <property type="entry name" value="Transposase_17"/>
</dbReference>
<dbReference type="SUPFAM" id="SSF143422">
    <property type="entry name" value="Transposase IS200-like"/>
    <property type="match status" value="1"/>
</dbReference>
<proteinExistence type="predicted"/>
<dbReference type="AlphaFoldDB" id="A0A327WMP5"/>
<dbReference type="Gene3D" id="3.30.70.1290">
    <property type="entry name" value="Transposase IS200-like"/>
    <property type="match status" value="1"/>
</dbReference>
<reference evidence="2 4" key="2">
    <citation type="submission" date="2018-06" db="EMBL/GenBank/DDBJ databases">
        <title>Genomic Encyclopedia of Type Strains, Phase III (KMG-III): the genomes of soil and plant-associated and newly described type strains.</title>
        <authorList>
            <person name="Whitman W."/>
        </authorList>
    </citation>
    <scope>NUCLEOTIDE SEQUENCE [LARGE SCALE GENOMIC DNA]</scope>
    <source>
        <strain evidence="2 4">CGMCC 1.15366</strain>
    </source>
</reference>
<dbReference type="RefSeq" id="WP_111570530.1">
    <property type="nucleotide sequence ID" value="NZ_PIPK01000020.1"/>
</dbReference>
<evidence type="ECO:0000313" key="2">
    <source>
        <dbReference type="EMBL" id="RAJ92961.1"/>
    </source>
</evidence>
<dbReference type="PANTHER" id="PTHR36966:SF1">
    <property type="entry name" value="REP-ASSOCIATED TYROSINE TRANSPOSASE"/>
    <property type="match status" value="1"/>
</dbReference>
<dbReference type="GO" id="GO:0043565">
    <property type="term" value="F:sequence-specific DNA binding"/>
    <property type="evidence" value="ECO:0007669"/>
    <property type="project" value="TreeGrafter"/>
</dbReference>
<dbReference type="EMBL" id="PIPK01000020">
    <property type="protein sequence ID" value="RUO18451.1"/>
    <property type="molecule type" value="Genomic_DNA"/>
</dbReference>
<dbReference type="PANTHER" id="PTHR36966">
    <property type="entry name" value="REP-ASSOCIATED TYROSINE TRANSPOSASE"/>
    <property type="match status" value="1"/>
</dbReference>
<evidence type="ECO:0000313" key="5">
    <source>
        <dbReference type="Proteomes" id="UP000287865"/>
    </source>
</evidence>
<evidence type="ECO:0000313" key="3">
    <source>
        <dbReference type="EMBL" id="RUO18451.1"/>
    </source>
</evidence>
<evidence type="ECO:0000313" key="4">
    <source>
        <dbReference type="Proteomes" id="UP000249203"/>
    </source>
</evidence>
<reference evidence="3 5" key="1">
    <citation type="journal article" date="2018" name="Front. Microbiol.">
        <title>Genome-Based Analysis Reveals the Taxonomy and Diversity of the Family Idiomarinaceae.</title>
        <authorList>
            <person name="Liu Y."/>
            <person name="Lai Q."/>
            <person name="Shao Z."/>
        </authorList>
    </citation>
    <scope>NUCLEOTIDE SEQUENCE [LARGE SCALE GENOMIC DNA]</scope>
    <source>
        <strain evidence="3 5">CF12-14</strain>
    </source>
</reference>
<organism evidence="2 4">
    <name type="scientific">Aliidiomarina maris</name>
    <dbReference type="NCBI Taxonomy" id="531312"/>
    <lineage>
        <taxon>Bacteria</taxon>
        <taxon>Pseudomonadati</taxon>
        <taxon>Pseudomonadota</taxon>
        <taxon>Gammaproteobacteria</taxon>
        <taxon>Alteromonadales</taxon>
        <taxon>Idiomarinaceae</taxon>
        <taxon>Aliidiomarina</taxon>
    </lineage>
</organism>
<dbReference type="OrthoDB" id="9794403at2"/>
<dbReference type="GO" id="GO:0004803">
    <property type="term" value="F:transposase activity"/>
    <property type="evidence" value="ECO:0007669"/>
    <property type="project" value="InterPro"/>
</dbReference>
<dbReference type="Pfam" id="PF01797">
    <property type="entry name" value="Y1_Tnp"/>
    <property type="match status" value="1"/>
</dbReference>
<keyword evidence="5" id="KW-1185">Reference proteome</keyword>